<evidence type="ECO:0000313" key="2">
    <source>
        <dbReference type="Proteomes" id="UP000789706"/>
    </source>
</evidence>
<feature type="non-terminal residue" evidence="1">
    <location>
        <position position="1"/>
    </location>
</feature>
<sequence>DLDEFKKEIESKKNCKFQAKCILIAQILLNEELIVEYHPSFMEGLEFDTFFQSNQITLEVQGAHRTSWYKDVKKLEDVVNRDQNKDVYVKITEFFYLSLVIHFFNMGTITDMGSKGSFRIQIENMNGSISVESKFDEIRARIEQELRGKDSGIVKINFPAGELGNLKAREDIHNSFNAERIGDNLFIKYNSGGKEYIHRKLANSLENQNQNWWTSVNTICVVRNRDLRPDVGVWFRKPTNTQRFKPLIYSCPPPDVWIEDRNHALDNINWLQQNTTGIEFVAIGLPSGVTSFRSNPEPEMIMVHATSQLTRPTRAPYTCHWDLNFNEIWYEMDWNQFITLRCGLTINFNVVLEELL</sequence>
<keyword evidence="2" id="KW-1185">Reference proteome</keyword>
<reference evidence="1" key="1">
    <citation type="submission" date="2021-06" db="EMBL/GenBank/DDBJ databases">
        <authorList>
            <person name="Kallberg Y."/>
            <person name="Tangrot J."/>
            <person name="Rosling A."/>
        </authorList>
    </citation>
    <scope>NUCLEOTIDE SEQUENCE</scope>
    <source>
        <strain evidence="1">AZ414A</strain>
    </source>
</reference>
<dbReference type="AlphaFoldDB" id="A0A9N9GE78"/>
<accession>A0A9N9GE78</accession>
<dbReference type="EMBL" id="CAJVPK010001850">
    <property type="protein sequence ID" value="CAG8600075.1"/>
    <property type="molecule type" value="Genomic_DNA"/>
</dbReference>
<gene>
    <name evidence="1" type="ORF">DEBURN_LOCUS9473</name>
</gene>
<dbReference type="Proteomes" id="UP000789706">
    <property type="component" value="Unassembled WGS sequence"/>
</dbReference>
<comment type="caution">
    <text evidence="1">The sequence shown here is derived from an EMBL/GenBank/DDBJ whole genome shotgun (WGS) entry which is preliminary data.</text>
</comment>
<name>A0A9N9GE78_9GLOM</name>
<protein>
    <submittedName>
        <fullName evidence="1">4901_t:CDS:1</fullName>
    </submittedName>
</protein>
<dbReference type="OrthoDB" id="2381952at2759"/>
<evidence type="ECO:0000313" key="1">
    <source>
        <dbReference type="EMBL" id="CAG8600075.1"/>
    </source>
</evidence>
<proteinExistence type="predicted"/>
<organism evidence="1 2">
    <name type="scientific">Diversispora eburnea</name>
    <dbReference type="NCBI Taxonomy" id="1213867"/>
    <lineage>
        <taxon>Eukaryota</taxon>
        <taxon>Fungi</taxon>
        <taxon>Fungi incertae sedis</taxon>
        <taxon>Mucoromycota</taxon>
        <taxon>Glomeromycotina</taxon>
        <taxon>Glomeromycetes</taxon>
        <taxon>Diversisporales</taxon>
        <taxon>Diversisporaceae</taxon>
        <taxon>Diversispora</taxon>
    </lineage>
</organism>